<dbReference type="Pfam" id="PF00534">
    <property type="entry name" value="Glycos_transf_1"/>
    <property type="match status" value="1"/>
</dbReference>
<gene>
    <name evidence="2" type="ORF">C7S20_08360</name>
</gene>
<proteinExistence type="predicted"/>
<dbReference type="SUPFAM" id="SSF53756">
    <property type="entry name" value="UDP-Glycosyltransferase/glycogen phosphorylase"/>
    <property type="match status" value="1"/>
</dbReference>
<organism evidence="2 3">
    <name type="scientific">Christiangramia fulva</name>
    <dbReference type="NCBI Taxonomy" id="2126553"/>
    <lineage>
        <taxon>Bacteria</taxon>
        <taxon>Pseudomonadati</taxon>
        <taxon>Bacteroidota</taxon>
        <taxon>Flavobacteriia</taxon>
        <taxon>Flavobacteriales</taxon>
        <taxon>Flavobacteriaceae</taxon>
        <taxon>Christiangramia</taxon>
    </lineage>
</organism>
<keyword evidence="2" id="KW-0808">Transferase</keyword>
<evidence type="ECO:0000313" key="3">
    <source>
        <dbReference type="Proteomes" id="UP000241507"/>
    </source>
</evidence>
<dbReference type="AlphaFoldDB" id="A0A2R3Z4S1"/>
<name>A0A2R3Z4S1_9FLAO</name>
<dbReference type="PANTHER" id="PTHR12526:SF625">
    <property type="entry name" value="PHOSPHATIDYLINOSITOL GLYCAN-CLASS A"/>
    <property type="match status" value="1"/>
</dbReference>
<evidence type="ECO:0000259" key="1">
    <source>
        <dbReference type="Pfam" id="PF00534"/>
    </source>
</evidence>
<dbReference type="EMBL" id="CP028136">
    <property type="protein sequence ID" value="AVR45276.1"/>
    <property type="molecule type" value="Genomic_DNA"/>
</dbReference>
<dbReference type="KEGG" id="grs:C7S20_08360"/>
<reference evidence="3" key="1">
    <citation type="submission" date="2018-03" db="EMBL/GenBank/DDBJ databases">
        <title>Gramella fulva sp. nov., isolated from a dry surface of tidal flat.</title>
        <authorList>
            <person name="Hwang S.H."/>
            <person name="Hwang W.M."/>
            <person name="Kang K."/>
            <person name="Ahn T.-Y."/>
        </authorList>
    </citation>
    <scope>NUCLEOTIDE SEQUENCE [LARGE SCALE GENOMIC DNA]</scope>
    <source>
        <strain evidence="3">SH35</strain>
    </source>
</reference>
<dbReference type="CDD" id="cd03801">
    <property type="entry name" value="GT4_PimA-like"/>
    <property type="match status" value="1"/>
</dbReference>
<evidence type="ECO:0000313" key="2">
    <source>
        <dbReference type="EMBL" id="AVR45276.1"/>
    </source>
</evidence>
<dbReference type="PANTHER" id="PTHR12526">
    <property type="entry name" value="GLYCOSYLTRANSFERASE"/>
    <property type="match status" value="1"/>
</dbReference>
<sequence length="334" mass="37778">MKILLISHGFSPDIGGIETHTQTLAQHFVELGHEVKVMTWSLGKNDFFDYDIVRKPSVSTRFKVISWSDWVIENNPTLRLSWPLCFLNKKNIVILQTWLGKEKTGFNWVDYLKKKWLEKASDVIAISKVIQNDVFSSAKIVPNAYNASIFKNLGISRMRDFVFLGRLVSDKGVDMTIQLMELLNQEYNRKFCLTIIGSGPEKNKLMELTAKKGLEDQIVFLGSVKDKRLNEELNRHKFLLVPSRWREPFGIVALEGIASGCIPIVSDDSGLVDAVGEAGITFKRNDLYSLFNEVAQLIDNTSAVDKLQKAAEKHLQSFTGKEIALKTLKVLEGI</sequence>
<protein>
    <submittedName>
        <fullName evidence="2">Glycosyl transferase group 1</fullName>
    </submittedName>
</protein>
<accession>A0A2R3Z4S1</accession>
<dbReference type="OrthoDB" id="832722at2"/>
<dbReference type="GO" id="GO:0016757">
    <property type="term" value="F:glycosyltransferase activity"/>
    <property type="evidence" value="ECO:0007669"/>
    <property type="project" value="InterPro"/>
</dbReference>
<dbReference type="Proteomes" id="UP000241507">
    <property type="component" value="Chromosome"/>
</dbReference>
<dbReference type="InterPro" id="IPR001296">
    <property type="entry name" value="Glyco_trans_1"/>
</dbReference>
<dbReference type="RefSeq" id="WP_107012054.1">
    <property type="nucleotide sequence ID" value="NZ_CP028136.1"/>
</dbReference>
<feature type="domain" description="Glycosyl transferase family 1" evidence="1">
    <location>
        <begin position="156"/>
        <end position="313"/>
    </location>
</feature>
<dbReference type="Gene3D" id="3.40.50.2000">
    <property type="entry name" value="Glycogen Phosphorylase B"/>
    <property type="match status" value="2"/>
</dbReference>
<keyword evidence="3" id="KW-1185">Reference proteome</keyword>